<accession>A0ABP7QS84</accession>
<protein>
    <recommendedName>
        <fullName evidence="4">FlgO domain-containing protein</fullName>
    </recommendedName>
</protein>
<reference evidence="3" key="1">
    <citation type="journal article" date="2019" name="Int. J. Syst. Evol. Microbiol.">
        <title>The Global Catalogue of Microorganisms (GCM) 10K type strain sequencing project: providing services to taxonomists for standard genome sequencing and annotation.</title>
        <authorList>
            <consortium name="The Broad Institute Genomics Platform"/>
            <consortium name="The Broad Institute Genome Sequencing Center for Infectious Disease"/>
            <person name="Wu L."/>
            <person name="Ma J."/>
        </authorList>
    </citation>
    <scope>NUCLEOTIDE SEQUENCE [LARGE SCALE GENOMIC DNA]</scope>
    <source>
        <strain evidence="3">JCM 17561</strain>
    </source>
</reference>
<comment type="caution">
    <text evidence="2">The sequence shown here is derived from an EMBL/GenBank/DDBJ whole genome shotgun (WGS) entry which is preliminary data.</text>
</comment>
<keyword evidence="3" id="KW-1185">Reference proteome</keyword>
<proteinExistence type="predicted"/>
<organism evidence="2 3">
    <name type="scientific">Comamonas faecalis</name>
    <dbReference type="NCBI Taxonomy" id="1387849"/>
    <lineage>
        <taxon>Bacteria</taxon>
        <taxon>Pseudomonadati</taxon>
        <taxon>Pseudomonadota</taxon>
        <taxon>Betaproteobacteria</taxon>
        <taxon>Burkholderiales</taxon>
        <taxon>Comamonadaceae</taxon>
        <taxon>Comamonas</taxon>
    </lineage>
</organism>
<feature type="chain" id="PRO_5045511300" description="FlgO domain-containing protein" evidence="1">
    <location>
        <begin position="34"/>
        <end position="339"/>
    </location>
</feature>
<feature type="signal peptide" evidence="1">
    <location>
        <begin position="1"/>
        <end position="33"/>
    </location>
</feature>
<evidence type="ECO:0008006" key="4">
    <source>
        <dbReference type="Google" id="ProtNLM"/>
    </source>
</evidence>
<dbReference type="Proteomes" id="UP001501627">
    <property type="component" value="Unassembled WGS sequence"/>
</dbReference>
<dbReference type="RefSeq" id="WP_344868329.1">
    <property type="nucleotide sequence ID" value="NZ_BAABBP010000004.1"/>
</dbReference>
<sequence>MARRPLPASLPAALLCLGMALGLAPVAPLPAHAQQQARDFRDPQAAPFTLWPNIAVIAAADLADDAQDRQLFADLHADKADAEQAIAALQALDSLQGHHQARAGAELGRSITTQLMAEYDRLARANPTGRRKLLFDYAGITPALLQRPLAVDEQRLQEMRAQAARITLVGYVTYTRLDGTLVQATLTLVKTNGSSQGFTVTVPAQVLGEQLARALFDYFDGTRFAPLANPLGAAQWLMPAPGHADTLVSREAAQRFCQSQGAALPTAGELQGAQALGFHAGGLALREGGVYHVQSGLYDAAAALADADRLKPNFLAGVPNAGYYCIRHPAPPTRARARK</sequence>
<gene>
    <name evidence="2" type="ORF">GCM10022279_07730</name>
</gene>
<name>A0ABP7QS84_9BURK</name>
<evidence type="ECO:0000313" key="3">
    <source>
        <dbReference type="Proteomes" id="UP001501627"/>
    </source>
</evidence>
<dbReference type="EMBL" id="BAABBP010000004">
    <property type="protein sequence ID" value="GAA3987174.1"/>
    <property type="molecule type" value="Genomic_DNA"/>
</dbReference>
<evidence type="ECO:0000256" key="1">
    <source>
        <dbReference type="SAM" id="SignalP"/>
    </source>
</evidence>
<keyword evidence="1" id="KW-0732">Signal</keyword>
<evidence type="ECO:0000313" key="2">
    <source>
        <dbReference type="EMBL" id="GAA3987174.1"/>
    </source>
</evidence>